<dbReference type="STRING" id="76936.BN2458_PEG1071"/>
<sequence length="278" mass="31460">MKYIIYDKYDSALNPQGLLSTTKALFAALNLEVISPASLQAQGLFDCGGYWARLAQKNDLLRNVAYNLALANAADATLVFVEEDAYANAFYAKSFIESHSHIMREIETQYLHQFNLLYDSKVQMCYLPDLLNSIDISPLIQKRFTQFLTAIVRGGYQAYVPKSTNHRIYNQVGLKVLETPLANQYYAHLLQVNPQVAYANSARLFFDLADLGVDFILSYSLSQFAMLDSNRAKICKACNRDNIAIPVLLLPQILLLALGQEDRNTLGFTYHKQKVEMF</sequence>
<dbReference type="Gene3D" id="1.20.1050.140">
    <property type="match status" value="1"/>
</dbReference>
<reference evidence="5" key="3">
    <citation type="submission" date="2015-11" db="EMBL/GenBank/DDBJ databases">
        <authorList>
            <person name="Anvar S.Y."/>
        </authorList>
    </citation>
    <scope>NUCLEOTIDE SEQUENCE [LARGE SCALE GENOMIC DNA]</scope>
</reference>
<feature type="domain" description="HdrB-like C-terminal" evidence="1">
    <location>
        <begin position="186"/>
        <end position="272"/>
    </location>
</feature>
<dbReference type="Proteomes" id="UP000029925">
    <property type="component" value="Unassembled WGS sequence"/>
</dbReference>
<reference evidence="2" key="2">
    <citation type="submission" date="2015-11" db="EMBL/GenBank/DDBJ databases">
        <authorList>
            <person name="Zhang Y."/>
            <person name="Guo Z."/>
        </authorList>
    </citation>
    <scope>NUCLEOTIDE SEQUENCE</scope>
    <source>
        <strain evidence="2">1</strain>
    </source>
</reference>
<name>A0A099UDW3_9HELI</name>
<evidence type="ECO:0000313" key="3">
    <source>
        <dbReference type="EMBL" id="TLD77974.1"/>
    </source>
</evidence>
<protein>
    <recommendedName>
        <fullName evidence="1">HdrB-like C-terminal domain-containing protein</fullName>
    </recommendedName>
</protein>
<dbReference type="AlphaFoldDB" id="A0A099UDW3"/>
<dbReference type="EMBL" id="JRPF02000012">
    <property type="protein sequence ID" value="TLD77974.1"/>
    <property type="molecule type" value="Genomic_DNA"/>
</dbReference>
<dbReference type="EMBL" id="LN907858">
    <property type="protein sequence ID" value="CUU39956.1"/>
    <property type="molecule type" value="Genomic_DNA"/>
</dbReference>
<gene>
    <name evidence="2" type="ORF">BN2458_PEG1071</name>
    <name evidence="3" type="ORF">LS75_008345</name>
</gene>
<accession>A0A099UDW3</accession>
<dbReference type="Gene3D" id="3.40.50.11810">
    <property type="match status" value="1"/>
</dbReference>
<dbReference type="PATRIC" id="fig|76936.10.peg.1046"/>
<evidence type="ECO:0000313" key="5">
    <source>
        <dbReference type="Proteomes" id="UP000064525"/>
    </source>
</evidence>
<keyword evidence="4" id="KW-1185">Reference proteome</keyword>
<dbReference type="KEGG" id="hty:BN2458_PEG1071"/>
<dbReference type="Proteomes" id="UP000064525">
    <property type="component" value="Chromosome I"/>
</dbReference>
<organism evidence="2 5">
    <name type="scientific">Helicobacter typhlonius</name>
    <dbReference type="NCBI Taxonomy" id="76936"/>
    <lineage>
        <taxon>Bacteria</taxon>
        <taxon>Pseudomonadati</taxon>
        <taxon>Campylobacterota</taxon>
        <taxon>Epsilonproteobacteria</taxon>
        <taxon>Campylobacterales</taxon>
        <taxon>Helicobacteraceae</taxon>
        <taxon>Helicobacter</taxon>
    </lineage>
</organism>
<dbReference type="OrthoDB" id="5321581at2"/>
<evidence type="ECO:0000259" key="1">
    <source>
        <dbReference type="Pfam" id="PF22196"/>
    </source>
</evidence>
<dbReference type="Pfam" id="PF22196">
    <property type="entry name" value="HdrB-like_C"/>
    <property type="match status" value="1"/>
</dbReference>
<proteinExistence type="predicted"/>
<dbReference type="GeneID" id="78151290"/>
<dbReference type="InterPro" id="IPR054018">
    <property type="entry name" value="HdrB-like_C"/>
</dbReference>
<evidence type="ECO:0000313" key="4">
    <source>
        <dbReference type="Proteomes" id="UP000029925"/>
    </source>
</evidence>
<dbReference type="RefSeq" id="WP_034327944.1">
    <property type="nucleotide sequence ID" value="NZ_CAJTQN010000007.1"/>
</dbReference>
<evidence type="ECO:0000313" key="2">
    <source>
        <dbReference type="EMBL" id="CUU39956.1"/>
    </source>
</evidence>
<reference evidence="3 4" key="1">
    <citation type="journal article" date="2014" name="Genome Announc.">
        <title>Draft genome sequences of eight enterohepatic helicobacter species isolated from both laboratory and wild rodents.</title>
        <authorList>
            <person name="Sheh A."/>
            <person name="Shen Z."/>
            <person name="Fox J.G."/>
        </authorList>
    </citation>
    <scope>NUCLEOTIDE SEQUENCE [LARGE SCALE GENOMIC DNA]</scope>
    <source>
        <strain evidence="3 4">MIT 98-6810</strain>
    </source>
</reference>